<keyword evidence="3 9" id="KW-0378">Hydrolase</keyword>
<feature type="domain" description="Alpha-L-rhamnosidase concanavalin-like" evidence="5">
    <location>
        <begin position="364"/>
        <end position="448"/>
    </location>
</feature>
<dbReference type="SUPFAM" id="SSF48208">
    <property type="entry name" value="Six-hairpin glycosidases"/>
    <property type="match status" value="1"/>
</dbReference>
<dbReference type="InterPro" id="IPR008902">
    <property type="entry name" value="Rhamnosid_concanavalin"/>
</dbReference>
<comment type="caution">
    <text evidence="9">The sequence shown here is derived from an EMBL/GenBank/DDBJ whole genome shotgun (WGS) entry which is preliminary data.</text>
</comment>
<dbReference type="Gene3D" id="2.60.40.10">
    <property type="entry name" value="Immunoglobulins"/>
    <property type="match status" value="1"/>
</dbReference>
<evidence type="ECO:0000256" key="1">
    <source>
        <dbReference type="ARBA" id="ARBA00001445"/>
    </source>
</evidence>
<dbReference type="GO" id="GO:0016787">
    <property type="term" value="F:hydrolase activity"/>
    <property type="evidence" value="ECO:0007669"/>
    <property type="project" value="UniProtKB-KW"/>
</dbReference>
<keyword evidence="10" id="KW-1185">Reference proteome</keyword>
<sequence length="907" mass="102626">MKRILFLLLLLHCCAAIFAQQLEVHDLNVEYKINPSELDAVHPNFSWIIKSTVRNTKQTAFQLLVSKDLKSLKKNFGTVWDSKWVSTSNSTHVKYNGQDLASATKYFWKVRVKDNRNQASAWSVPAEFITGILKPEDWHQAWWITDERLDYKLKNPLPIDGEKDKISLNNQLPLFRKSFNIDKKVKHAYAFVAGLGHFEFSVNGTKIGDHFLDAGWTKYNKEAQYVGFDITAQLKKGKNALGVMLGNGFYFIPPVKGRYRKTKNMFDFPKMICLVKIEYADGSMAFIKSDETWKTSKGPITFSSIYGGEDYDATLEQKNWNKVNFDDANWKNILITDGPPKLIAQQQEPLKVFETFEAKKIAEISKQKTAYDLGQNFSGIISITVKGSAGDTIRVYPAELINTDFTANQKSSGKPYYFQYILKGNVVEEWQPRFSYYGFRYLEVQNLAINSGNQAQIIELKGLHTRNSAAKTGSFTCSNPLYNQTYDLIDWAIKSNMASVLTDCPHREKLGWLEQVHLMGSSINANYQIASLLNKAMADMRASQTEEGLVPEIAPEYVFFNWGGDIFRDSPEWGSSSIIVPWYAYQWYGNEGVLYENYPMMVKYLDYIQSQSTDFINEKGLSDWYDLGPKASGVSQLTPKGVTATAIWYYDLTLMIKIAKQIGKTADMEKYQALAEKVKKAFNDKFFHTNTKQYATGSQTANAMAIFMGLVNQKDKSAVIENLIKDIESRNNSLTAGDIGFRYVLRVLEDAGRSDIIDKMNNRSDVPGYGYQIATGATALTESWAALRENSNNHLMLGHLMEWFYSGLCGIKQAENSVAYQNIIINPQTVASVNQAKAEFKSPYGFIKSSWSKFENDFTMDVEIPVNCDAAVFLPEGKAKMDGQAINNNKNGIRIGSGVYHFSVITN</sequence>
<evidence type="ECO:0000256" key="4">
    <source>
        <dbReference type="SAM" id="SignalP"/>
    </source>
</evidence>
<name>A0ABW5TPY2_9SPHI</name>
<evidence type="ECO:0000256" key="3">
    <source>
        <dbReference type="ARBA" id="ARBA00022801"/>
    </source>
</evidence>
<protein>
    <recommendedName>
        <fullName evidence="2">alpha-L-rhamnosidase</fullName>
        <ecNumber evidence="2">3.2.1.40</ecNumber>
    </recommendedName>
</protein>
<organism evidence="9 10">
    <name type="scientific">Pedobacter alpinus</name>
    <dbReference type="NCBI Taxonomy" id="1590643"/>
    <lineage>
        <taxon>Bacteria</taxon>
        <taxon>Pseudomonadati</taxon>
        <taxon>Bacteroidota</taxon>
        <taxon>Sphingobacteriia</taxon>
        <taxon>Sphingobacteriales</taxon>
        <taxon>Sphingobacteriaceae</taxon>
        <taxon>Pedobacter</taxon>
    </lineage>
</organism>
<feature type="domain" description="Alpha-L-rhamnosidase six-hairpin glycosidase" evidence="7">
    <location>
        <begin position="471"/>
        <end position="806"/>
    </location>
</feature>
<accession>A0ABW5TPY2</accession>
<proteinExistence type="predicted"/>
<dbReference type="InterPro" id="IPR035396">
    <property type="entry name" value="Bac_rhamnosid6H"/>
</dbReference>
<dbReference type="Proteomes" id="UP001597546">
    <property type="component" value="Unassembled WGS sequence"/>
</dbReference>
<dbReference type="Gene3D" id="2.60.420.10">
    <property type="entry name" value="Maltose phosphorylase, domain 3"/>
    <property type="match status" value="1"/>
</dbReference>
<dbReference type="Gene3D" id="2.60.120.260">
    <property type="entry name" value="Galactose-binding domain-like"/>
    <property type="match status" value="2"/>
</dbReference>
<dbReference type="EMBL" id="JBHULV010000021">
    <property type="protein sequence ID" value="MFD2731336.1"/>
    <property type="molecule type" value="Genomic_DNA"/>
</dbReference>
<dbReference type="Pfam" id="PF08531">
    <property type="entry name" value="Bac_rhamnosid_N"/>
    <property type="match status" value="1"/>
</dbReference>
<comment type="catalytic activity">
    <reaction evidence="1">
        <text>Hydrolysis of terminal non-reducing alpha-L-rhamnose residues in alpha-L-rhamnosides.</text>
        <dbReference type="EC" id="3.2.1.40"/>
    </reaction>
</comment>
<dbReference type="InterPro" id="IPR035398">
    <property type="entry name" value="Bac_rhamnosid_C"/>
</dbReference>
<dbReference type="PANTHER" id="PTHR33307">
    <property type="entry name" value="ALPHA-RHAMNOSIDASE (EUROFUNG)"/>
    <property type="match status" value="1"/>
</dbReference>
<feature type="domain" description="Alpha-L-rhamnosidase C-terminal" evidence="8">
    <location>
        <begin position="811"/>
        <end position="880"/>
    </location>
</feature>
<feature type="chain" id="PRO_5045222619" description="alpha-L-rhamnosidase" evidence="4">
    <location>
        <begin position="20"/>
        <end position="907"/>
    </location>
</feature>
<dbReference type="InterPro" id="IPR008928">
    <property type="entry name" value="6-hairpin_glycosidase_sf"/>
</dbReference>
<dbReference type="EC" id="3.2.1.40" evidence="2"/>
<dbReference type="PIRSF" id="PIRSF010631">
    <property type="entry name" value="A-rhamnsds"/>
    <property type="match status" value="1"/>
</dbReference>
<evidence type="ECO:0000259" key="5">
    <source>
        <dbReference type="Pfam" id="PF05592"/>
    </source>
</evidence>
<dbReference type="InterPro" id="IPR013737">
    <property type="entry name" value="Bac_rhamnosid_N"/>
</dbReference>
<evidence type="ECO:0000313" key="9">
    <source>
        <dbReference type="EMBL" id="MFD2731336.1"/>
    </source>
</evidence>
<dbReference type="RefSeq" id="WP_379042687.1">
    <property type="nucleotide sequence ID" value="NZ_JBHSKW010000026.1"/>
</dbReference>
<dbReference type="PANTHER" id="PTHR33307:SF11">
    <property type="entry name" value="ALPHA-L-RHAMNOSIDASE"/>
    <property type="match status" value="1"/>
</dbReference>
<reference evidence="10" key="1">
    <citation type="journal article" date="2019" name="Int. J. Syst. Evol. Microbiol.">
        <title>The Global Catalogue of Microorganisms (GCM) 10K type strain sequencing project: providing services to taxonomists for standard genome sequencing and annotation.</title>
        <authorList>
            <consortium name="The Broad Institute Genomics Platform"/>
            <consortium name="The Broad Institute Genome Sequencing Center for Infectious Disease"/>
            <person name="Wu L."/>
            <person name="Ma J."/>
        </authorList>
    </citation>
    <scope>NUCLEOTIDE SEQUENCE [LARGE SCALE GENOMIC DNA]</scope>
    <source>
        <strain evidence="10">KCTC 42456</strain>
    </source>
</reference>
<evidence type="ECO:0000313" key="10">
    <source>
        <dbReference type="Proteomes" id="UP001597546"/>
    </source>
</evidence>
<dbReference type="Pfam" id="PF17390">
    <property type="entry name" value="Bac_rhamnosid_C"/>
    <property type="match status" value="1"/>
</dbReference>
<dbReference type="InterPro" id="IPR016007">
    <property type="entry name" value="Alpha_rhamnosid"/>
</dbReference>
<feature type="signal peptide" evidence="4">
    <location>
        <begin position="1"/>
        <end position="19"/>
    </location>
</feature>
<dbReference type="Pfam" id="PF25788">
    <property type="entry name" value="Ig_Rha78A_N"/>
    <property type="match status" value="1"/>
</dbReference>
<evidence type="ECO:0000259" key="8">
    <source>
        <dbReference type="Pfam" id="PF17390"/>
    </source>
</evidence>
<gene>
    <name evidence="9" type="ORF">ACFSSE_06430</name>
</gene>
<evidence type="ECO:0000256" key="2">
    <source>
        <dbReference type="ARBA" id="ARBA00012652"/>
    </source>
</evidence>
<dbReference type="InterPro" id="IPR012341">
    <property type="entry name" value="6hp_glycosidase-like_sf"/>
</dbReference>
<feature type="domain" description="Bacterial alpha-L-rhamnosidase N-terminal" evidence="6">
    <location>
        <begin position="183"/>
        <end position="353"/>
    </location>
</feature>
<dbReference type="Pfam" id="PF05592">
    <property type="entry name" value="Bac_rhamnosid"/>
    <property type="match status" value="1"/>
</dbReference>
<evidence type="ECO:0000259" key="6">
    <source>
        <dbReference type="Pfam" id="PF08531"/>
    </source>
</evidence>
<dbReference type="Pfam" id="PF17389">
    <property type="entry name" value="Bac_rhamnosid6H"/>
    <property type="match status" value="1"/>
</dbReference>
<evidence type="ECO:0000259" key="7">
    <source>
        <dbReference type="Pfam" id="PF17389"/>
    </source>
</evidence>
<dbReference type="InterPro" id="IPR013783">
    <property type="entry name" value="Ig-like_fold"/>
</dbReference>
<keyword evidence="4" id="KW-0732">Signal</keyword>
<dbReference type="Gene3D" id="1.50.10.10">
    <property type="match status" value="1"/>
</dbReference>